<evidence type="ECO:0000259" key="3">
    <source>
        <dbReference type="PROSITE" id="PS50102"/>
    </source>
</evidence>
<reference evidence="5" key="2">
    <citation type="journal article" date="2016" name="Genome Announc.">
        <title>Draft Genome Sequences of Two Novel Amoeba-Resistant Intranuclear Bacteria, 'Candidatus Berkiella cookevillensis' and 'Candidatus Berkiella aquae'.</title>
        <authorList>
            <person name="Mehari Y.T."/>
            <person name="Arivett B.A."/>
            <person name="Farone A.L."/>
            <person name="Gunderson J.H."/>
            <person name="Farone M.B."/>
        </authorList>
    </citation>
    <scope>NUCLEOTIDE SEQUENCE</scope>
    <source>
        <strain evidence="5">CC99</strain>
    </source>
</reference>
<keyword evidence="6" id="KW-1185">Reference proteome</keyword>
<feature type="domain" description="RRM" evidence="3">
    <location>
        <begin position="3"/>
        <end position="80"/>
    </location>
</feature>
<dbReference type="GO" id="GO:0003723">
    <property type="term" value="F:RNA binding"/>
    <property type="evidence" value="ECO:0007669"/>
    <property type="project" value="UniProtKB-KW"/>
</dbReference>
<sequence length="100" mass="10941">MQTKIYVGNLSYSVTEHDLRQFYSEFGSISEVIIPQDRETGKARGFAFVSFENQADAQNALSTNGKEFMGRNLKVNIAKEREAGGSSRSSGGAGRSRGGW</sequence>
<evidence type="ECO:0000313" key="6">
    <source>
        <dbReference type="Proteomes" id="UP000051494"/>
    </source>
</evidence>
<dbReference type="Pfam" id="PF00076">
    <property type="entry name" value="RRM_1"/>
    <property type="match status" value="1"/>
</dbReference>
<evidence type="ECO:0000256" key="1">
    <source>
        <dbReference type="ARBA" id="ARBA00022884"/>
    </source>
</evidence>
<comment type="caution">
    <text evidence="4">The sequence shown here is derived from an EMBL/GenBank/DDBJ whole genome shotgun (WGS) entry which is preliminary data.</text>
</comment>
<protein>
    <submittedName>
        <fullName evidence="4">RNA recognition motif</fullName>
    </submittedName>
    <submittedName>
        <fullName evidence="5">RNA-binding protein</fullName>
    </submittedName>
</protein>
<dbReference type="STRING" id="437022.CC99x_02195"/>
<gene>
    <name evidence="5" type="ORF">CC99x_000615</name>
    <name evidence="4" type="ORF">CC99x_02195</name>
</gene>
<dbReference type="SUPFAM" id="SSF54928">
    <property type="entry name" value="RNA-binding domain, RBD"/>
    <property type="match status" value="1"/>
</dbReference>
<keyword evidence="1" id="KW-0694">RNA-binding</keyword>
<dbReference type="Proteomes" id="UP000051494">
    <property type="component" value="Unassembled WGS sequence"/>
</dbReference>
<dbReference type="EMBL" id="LKHV01000014">
    <property type="protein sequence ID" value="KRG17596.1"/>
    <property type="molecule type" value="Genomic_DNA"/>
</dbReference>
<name>A0A0Q9YA78_9GAMM</name>
<dbReference type="EMBL" id="LKHV02000001">
    <property type="protein sequence ID" value="MCS5707396.1"/>
    <property type="molecule type" value="Genomic_DNA"/>
</dbReference>
<reference evidence="5" key="3">
    <citation type="submission" date="2021-06" db="EMBL/GenBank/DDBJ databases">
        <title>Genomic Description and Analysis of Intracellular Bacteria, Candidatus Berkiella cookevillensis and Candidatus Berkiella aquae.</title>
        <authorList>
            <person name="Kidane D.T."/>
            <person name="Mehari Y.T."/>
            <person name="Rice F.C."/>
            <person name="Arivett B.A."/>
            <person name="Farone A.L."/>
            <person name="Berk S.G."/>
            <person name="Farone M.B."/>
        </authorList>
    </citation>
    <scope>NUCLEOTIDE SEQUENCE</scope>
    <source>
        <strain evidence="5">CC99</strain>
    </source>
</reference>
<dbReference type="AlphaFoldDB" id="A0A0Q9YA78"/>
<dbReference type="Gene3D" id="3.30.70.330">
    <property type="match status" value="1"/>
</dbReference>
<feature type="compositionally biased region" description="Gly residues" evidence="2">
    <location>
        <begin position="91"/>
        <end position="100"/>
    </location>
</feature>
<evidence type="ECO:0000313" key="5">
    <source>
        <dbReference type="EMBL" id="MCS5707396.1"/>
    </source>
</evidence>
<organism evidence="4">
    <name type="scientific">Candidatus Berkiella cookevillensis</name>
    <dbReference type="NCBI Taxonomy" id="437022"/>
    <lineage>
        <taxon>Bacteria</taxon>
        <taxon>Pseudomonadati</taxon>
        <taxon>Pseudomonadota</taxon>
        <taxon>Gammaproteobacteria</taxon>
        <taxon>Candidatus Berkiellales</taxon>
        <taxon>Candidatus Berkiellaceae</taxon>
        <taxon>Candidatus Berkiella</taxon>
    </lineage>
</organism>
<dbReference type="PROSITE" id="PS50102">
    <property type="entry name" value="RRM"/>
    <property type="match status" value="1"/>
</dbReference>
<dbReference type="PATRIC" id="fig|1590042.3.peg.2249"/>
<feature type="region of interest" description="Disordered" evidence="2">
    <location>
        <begin position="79"/>
        <end position="100"/>
    </location>
</feature>
<dbReference type="OrthoDB" id="9798855at2"/>
<accession>A0A0Q9YA78</accession>
<dbReference type="InterPro" id="IPR035979">
    <property type="entry name" value="RBD_domain_sf"/>
</dbReference>
<dbReference type="SMART" id="SM00360">
    <property type="entry name" value="RRM"/>
    <property type="match status" value="1"/>
</dbReference>
<dbReference type="InterPro" id="IPR000504">
    <property type="entry name" value="RRM_dom"/>
</dbReference>
<proteinExistence type="predicted"/>
<reference evidence="4" key="1">
    <citation type="submission" date="2015-09" db="EMBL/GenBank/DDBJ databases">
        <title>Draft Genome Sequences of Two Novel Amoeba-resistant Intranuclear Bacteria, Candidatus Berkiella cookevillensis and Candidatus Berkiella aquae.</title>
        <authorList>
            <person name="Mehari Y.T."/>
            <person name="Arivett B.A."/>
            <person name="Farone A.L."/>
            <person name="Gunderson J.H."/>
            <person name="Farone M.B."/>
        </authorList>
    </citation>
    <scope>NUCLEOTIDE SEQUENCE [LARGE SCALE GENOMIC DNA]</scope>
    <source>
        <strain evidence="4">CC99</strain>
    </source>
</reference>
<dbReference type="RefSeq" id="WP_057625295.1">
    <property type="nucleotide sequence ID" value="NZ_LKHV02000001.1"/>
</dbReference>
<dbReference type="InterPro" id="IPR052462">
    <property type="entry name" value="SLIRP/GR-RBP-like"/>
</dbReference>
<evidence type="ECO:0000256" key="2">
    <source>
        <dbReference type="SAM" id="MobiDB-lite"/>
    </source>
</evidence>
<dbReference type="PANTHER" id="PTHR48027">
    <property type="entry name" value="HETEROGENEOUS NUCLEAR RIBONUCLEOPROTEIN 87F-RELATED"/>
    <property type="match status" value="1"/>
</dbReference>
<dbReference type="InterPro" id="IPR012677">
    <property type="entry name" value="Nucleotide-bd_a/b_plait_sf"/>
</dbReference>
<evidence type="ECO:0000313" key="4">
    <source>
        <dbReference type="EMBL" id="KRG17596.1"/>
    </source>
</evidence>